<name>A0A9D1NB20_9FIRM</name>
<keyword evidence="2" id="KW-0472">Membrane</keyword>
<comment type="caution">
    <text evidence="3">The sequence shown here is derived from an EMBL/GenBank/DDBJ whole genome shotgun (WGS) entry which is preliminary data.</text>
</comment>
<keyword evidence="2" id="KW-0812">Transmembrane</keyword>
<feature type="transmembrane region" description="Helical" evidence="2">
    <location>
        <begin position="189"/>
        <end position="211"/>
    </location>
</feature>
<evidence type="ECO:0000256" key="1">
    <source>
        <dbReference type="SAM" id="MobiDB-lite"/>
    </source>
</evidence>
<reference evidence="3" key="1">
    <citation type="submission" date="2020-10" db="EMBL/GenBank/DDBJ databases">
        <authorList>
            <person name="Gilroy R."/>
        </authorList>
    </citation>
    <scope>NUCLEOTIDE SEQUENCE</scope>
    <source>
        <strain evidence="3">23406</strain>
    </source>
</reference>
<sequence>MTEFLDLIIARIAEAFGNNAYLTTFVISMIPMIEVRGAIPVATQMGMHPAVAYVFSAVSALVVCPILVFGLRPVLNAMKRTSWFKKLAALVEDLFRGKAQKIEQKAQTEASSAELAVKARRKRVWTLALGIFAFVAIPLPMTGVWTGSAIAAFIDLKPRYSIPAVVLGNFCASAIIALLTLVLGDKSSLILMILFIFVLISIVGLFVTLFIKRSRRQKQEQKALVFSDRKDENPDSDDERKDDSASEQ</sequence>
<evidence type="ECO:0000313" key="4">
    <source>
        <dbReference type="Proteomes" id="UP000886891"/>
    </source>
</evidence>
<evidence type="ECO:0000256" key="2">
    <source>
        <dbReference type="SAM" id="Phobius"/>
    </source>
</evidence>
<reference evidence="3" key="2">
    <citation type="journal article" date="2021" name="PeerJ">
        <title>Extensive microbial diversity within the chicken gut microbiome revealed by metagenomics and culture.</title>
        <authorList>
            <person name="Gilroy R."/>
            <person name="Ravi A."/>
            <person name="Getino M."/>
            <person name="Pursley I."/>
            <person name="Horton D.L."/>
            <person name="Alikhan N.F."/>
            <person name="Baker D."/>
            <person name="Gharbi K."/>
            <person name="Hall N."/>
            <person name="Watson M."/>
            <person name="Adriaenssens E.M."/>
            <person name="Foster-Nyarko E."/>
            <person name="Jarju S."/>
            <person name="Secka A."/>
            <person name="Antonio M."/>
            <person name="Oren A."/>
            <person name="Chaudhuri R.R."/>
            <person name="La Ragione R."/>
            <person name="Hildebrand F."/>
            <person name="Pallen M.J."/>
        </authorList>
    </citation>
    <scope>NUCLEOTIDE SEQUENCE</scope>
    <source>
        <strain evidence="3">23406</strain>
    </source>
</reference>
<feature type="region of interest" description="Disordered" evidence="1">
    <location>
        <begin position="216"/>
        <end position="248"/>
    </location>
</feature>
<organism evidence="3 4">
    <name type="scientific">Candidatus Stercoripulliclostridium merdipullorum</name>
    <dbReference type="NCBI Taxonomy" id="2840952"/>
    <lineage>
        <taxon>Bacteria</taxon>
        <taxon>Bacillati</taxon>
        <taxon>Bacillota</taxon>
        <taxon>Clostridia</taxon>
        <taxon>Eubacteriales</taxon>
        <taxon>Candidatus Stercoripulliclostridium</taxon>
    </lineage>
</organism>
<dbReference type="Proteomes" id="UP000886891">
    <property type="component" value="Unassembled WGS sequence"/>
</dbReference>
<evidence type="ECO:0000313" key="3">
    <source>
        <dbReference type="EMBL" id="HIU99714.1"/>
    </source>
</evidence>
<feature type="transmembrane region" description="Helical" evidence="2">
    <location>
        <begin position="160"/>
        <end position="183"/>
    </location>
</feature>
<dbReference type="AlphaFoldDB" id="A0A9D1NB20"/>
<dbReference type="PANTHER" id="PTHR36007">
    <property type="entry name" value="TRANSPORT PROTEIN-RELATED"/>
    <property type="match status" value="1"/>
</dbReference>
<dbReference type="Pfam" id="PF06695">
    <property type="entry name" value="Sm_multidrug_ex"/>
    <property type="match status" value="1"/>
</dbReference>
<accession>A0A9D1NB20</accession>
<dbReference type="EMBL" id="DVOH01000013">
    <property type="protein sequence ID" value="HIU99714.1"/>
    <property type="molecule type" value="Genomic_DNA"/>
</dbReference>
<keyword evidence="2" id="KW-1133">Transmembrane helix</keyword>
<feature type="transmembrane region" description="Helical" evidence="2">
    <location>
        <begin position="124"/>
        <end position="153"/>
    </location>
</feature>
<dbReference type="InterPro" id="IPR009577">
    <property type="entry name" value="Sm_multidrug_ex"/>
</dbReference>
<feature type="transmembrane region" description="Helical" evidence="2">
    <location>
        <begin position="51"/>
        <end position="71"/>
    </location>
</feature>
<gene>
    <name evidence="3" type="ORF">IAB14_01210</name>
</gene>
<feature type="compositionally biased region" description="Basic and acidic residues" evidence="1">
    <location>
        <begin position="217"/>
        <end position="248"/>
    </location>
</feature>
<proteinExistence type="predicted"/>
<dbReference type="PANTHER" id="PTHR36007:SF2">
    <property type="entry name" value="TRANSPORT PROTEIN-RELATED"/>
    <property type="match status" value="1"/>
</dbReference>
<protein>
    <submittedName>
        <fullName evidence="3">Small multi-drug export protein</fullName>
    </submittedName>
</protein>